<sequence>MSNTLELVRTQHALQEVVQHLEYLTELELKVKASRLRNSKVREKLADSLKVQSRTIEYSFNSFFQGTDNYTPRFPAIHCPQDDLETVVETAAKRIGCENTVPPGPLWAVVGRVTELSPVEARKRYQLAHPGPEWDDDALAELERFVRQNGDLTLGQQAALFTHNHLDRSIPATVAQIRALGQPWTDEEDAILRAHMPEYVVTGTVPPLKNRGDQSIRLRIQLMLIDPDRQGDGGVGAIHKTRAAGVTALCGSQVLAGWLSGIPAKSATVMARRFKEG</sequence>
<accession>A0A8J6DZ71</accession>
<gene>
    <name evidence="1" type="ORF">J8273_3367</name>
</gene>
<proteinExistence type="predicted"/>
<dbReference type="Proteomes" id="UP000717585">
    <property type="component" value="Unassembled WGS sequence"/>
</dbReference>
<evidence type="ECO:0000313" key="2">
    <source>
        <dbReference type="Proteomes" id="UP000717585"/>
    </source>
</evidence>
<name>A0A8J6DZ71_9EUKA</name>
<reference evidence="1" key="1">
    <citation type="submission" date="2021-05" db="EMBL/GenBank/DDBJ databases">
        <title>A free-living protist that lacks canonical eukaryotic 1 DNA replication and segregation systems.</title>
        <authorList>
            <person name="Salas-Leiva D.E."/>
            <person name="Tromer E.C."/>
            <person name="Curtis B.A."/>
            <person name="Jerlstrom-Hultqvist J."/>
            <person name="Kolisko M."/>
            <person name="Yi Z."/>
            <person name="Salas-Leiva J.S."/>
            <person name="Gallot-Lavallee L."/>
            <person name="Kops G.J.P.L."/>
            <person name="Archibald J.M."/>
            <person name="Simpson A.G.B."/>
            <person name="Roger A.J."/>
        </authorList>
    </citation>
    <scope>NUCLEOTIDE SEQUENCE</scope>
    <source>
        <strain evidence="1">BICM</strain>
    </source>
</reference>
<organism evidence="1 2">
    <name type="scientific">Carpediemonas membranifera</name>
    <dbReference type="NCBI Taxonomy" id="201153"/>
    <lineage>
        <taxon>Eukaryota</taxon>
        <taxon>Metamonada</taxon>
        <taxon>Carpediemonas-like organisms</taxon>
        <taxon>Carpediemonas</taxon>
    </lineage>
</organism>
<keyword evidence="2" id="KW-1185">Reference proteome</keyword>
<protein>
    <submittedName>
        <fullName evidence="1">Uncharacterized protein</fullName>
    </submittedName>
</protein>
<dbReference type="AlphaFoldDB" id="A0A8J6DZ71"/>
<evidence type="ECO:0000313" key="1">
    <source>
        <dbReference type="EMBL" id="KAG9393234.1"/>
    </source>
</evidence>
<comment type="caution">
    <text evidence="1">The sequence shown here is derived from an EMBL/GenBank/DDBJ whole genome shotgun (WGS) entry which is preliminary data.</text>
</comment>
<dbReference type="EMBL" id="JAHDYR010000025">
    <property type="protein sequence ID" value="KAG9393234.1"/>
    <property type="molecule type" value="Genomic_DNA"/>
</dbReference>